<dbReference type="PANTHER" id="PTHR36926">
    <property type="entry name" value="COLICIN V PRODUCTION PROTEIN"/>
    <property type="match status" value="1"/>
</dbReference>
<keyword evidence="3 5" id="KW-1133">Transmembrane helix</keyword>
<dbReference type="InterPro" id="IPR003825">
    <property type="entry name" value="Colicin-V_CvpA"/>
</dbReference>
<feature type="transmembrane region" description="Helical" evidence="5">
    <location>
        <begin position="32"/>
        <end position="52"/>
    </location>
</feature>
<name>A0A7Y4L8I9_9BURK</name>
<dbReference type="PANTHER" id="PTHR36926:SF1">
    <property type="entry name" value="COLICIN V PRODUCTION PROTEIN"/>
    <property type="match status" value="1"/>
</dbReference>
<evidence type="ECO:0000256" key="4">
    <source>
        <dbReference type="ARBA" id="ARBA00023136"/>
    </source>
</evidence>
<feature type="transmembrane region" description="Helical" evidence="5">
    <location>
        <begin position="6"/>
        <end position="25"/>
    </location>
</feature>
<dbReference type="RefSeq" id="WP_171587894.1">
    <property type="nucleotide sequence ID" value="NZ_JABGBO010000002.1"/>
</dbReference>
<accession>A0A7Y4L8I9</accession>
<comment type="caution">
    <text evidence="6">The sequence shown here is derived from an EMBL/GenBank/DDBJ whole genome shotgun (WGS) entry which is preliminary data.</text>
</comment>
<keyword evidence="4 5" id="KW-0472">Membrane</keyword>
<evidence type="ECO:0000256" key="3">
    <source>
        <dbReference type="ARBA" id="ARBA00022989"/>
    </source>
</evidence>
<gene>
    <name evidence="6" type="ORF">HKX40_01935</name>
</gene>
<evidence type="ECO:0000313" key="6">
    <source>
        <dbReference type="EMBL" id="NOL48903.1"/>
    </source>
</evidence>
<reference evidence="6 7" key="1">
    <citation type="submission" date="2020-05" db="EMBL/GenBank/DDBJ databases">
        <authorList>
            <person name="Niu N."/>
        </authorList>
    </citation>
    <scope>NUCLEOTIDE SEQUENCE [LARGE SCALE GENOMIC DNA]</scope>
    <source>
        <strain evidence="6 7">LMG10982</strain>
    </source>
</reference>
<feature type="transmembrane region" description="Helical" evidence="5">
    <location>
        <begin position="64"/>
        <end position="89"/>
    </location>
</feature>
<comment type="subcellular location">
    <subcellularLocation>
        <location evidence="1">Membrane</location>
        <topology evidence="1">Multi-pass membrane protein</topology>
    </subcellularLocation>
</comment>
<evidence type="ECO:0000256" key="5">
    <source>
        <dbReference type="SAM" id="Phobius"/>
    </source>
</evidence>
<dbReference type="Proteomes" id="UP000541421">
    <property type="component" value="Unassembled WGS sequence"/>
</dbReference>
<dbReference type="EMBL" id="JABGBO010000002">
    <property type="protein sequence ID" value="NOL48903.1"/>
    <property type="molecule type" value="Genomic_DNA"/>
</dbReference>
<sequence length="162" mass="17565">MTEFDYVVLAILGCSALLGFVRGFLKEAFSLIAYVLAGYGAVMWGHKAIPWFQSLFDNYYISAGLSYAVVFVAVLLLVGVVNLTLSSMISYAGLGPADSGLGLIFGLVRGIIIILVVVTLLGYTDLPQQPWWVNAKFSNLAVEGVLYIKTLVPADIAKYLPY</sequence>
<evidence type="ECO:0000256" key="1">
    <source>
        <dbReference type="ARBA" id="ARBA00004141"/>
    </source>
</evidence>
<dbReference type="AlphaFoldDB" id="A0A7Y4L8I9"/>
<evidence type="ECO:0000256" key="2">
    <source>
        <dbReference type="ARBA" id="ARBA00022692"/>
    </source>
</evidence>
<dbReference type="GO" id="GO:0009403">
    <property type="term" value="P:toxin biosynthetic process"/>
    <property type="evidence" value="ECO:0007669"/>
    <property type="project" value="InterPro"/>
</dbReference>
<dbReference type="Pfam" id="PF02674">
    <property type="entry name" value="Colicin_V"/>
    <property type="match status" value="1"/>
</dbReference>
<feature type="transmembrane region" description="Helical" evidence="5">
    <location>
        <begin position="101"/>
        <end position="123"/>
    </location>
</feature>
<proteinExistence type="predicted"/>
<evidence type="ECO:0000313" key="7">
    <source>
        <dbReference type="Proteomes" id="UP000541421"/>
    </source>
</evidence>
<dbReference type="InterPro" id="IPR052719">
    <property type="entry name" value="CvpA-like"/>
</dbReference>
<keyword evidence="7" id="KW-1185">Reference proteome</keyword>
<dbReference type="GO" id="GO:0016020">
    <property type="term" value="C:membrane"/>
    <property type="evidence" value="ECO:0007669"/>
    <property type="project" value="UniProtKB-SubCell"/>
</dbReference>
<organism evidence="6 7">
    <name type="scientific">Pelistega europaea</name>
    <dbReference type="NCBI Taxonomy" id="106147"/>
    <lineage>
        <taxon>Bacteria</taxon>
        <taxon>Pseudomonadati</taxon>
        <taxon>Pseudomonadota</taxon>
        <taxon>Betaproteobacteria</taxon>
        <taxon>Burkholderiales</taxon>
        <taxon>Alcaligenaceae</taxon>
        <taxon>Pelistega</taxon>
    </lineage>
</organism>
<protein>
    <submittedName>
        <fullName evidence="6">CvpA family protein</fullName>
    </submittedName>
</protein>
<keyword evidence="2 5" id="KW-0812">Transmembrane</keyword>